<feature type="non-terminal residue" evidence="1">
    <location>
        <position position="1"/>
    </location>
</feature>
<protein>
    <recommendedName>
        <fullName evidence="2">Retrovirus-related Pol polyprotein from transposon TNT 1-94</fullName>
    </recommendedName>
</protein>
<name>A0A9P1D5C5_9DINO</name>
<evidence type="ECO:0008006" key="2">
    <source>
        <dbReference type="Google" id="ProtNLM"/>
    </source>
</evidence>
<dbReference type="EMBL" id="CAMXCT010003142">
    <property type="protein sequence ID" value="CAI4002698.1"/>
    <property type="molecule type" value="Genomic_DNA"/>
</dbReference>
<proteinExistence type="predicted"/>
<comment type="caution">
    <text evidence="1">The sequence shown here is derived from an EMBL/GenBank/DDBJ whole genome shotgun (WGS) entry which is preliminary data.</text>
</comment>
<dbReference type="AlphaFoldDB" id="A0A9P1D5C5"/>
<dbReference type="OrthoDB" id="437812at2759"/>
<reference evidence="1" key="1">
    <citation type="submission" date="2022-10" db="EMBL/GenBank/DDBJ databases">
        <authorList>
            <person name="Chen Y."/>
            <person name="Dougan E. K."/>
            <person name="Chan C."/>
            <person name="Rhodes N."/>
            <person name="Thang M."/>
        </authorList>
    </citation>
    <scope>NUCLEOTIDE SEQUENCE</scope>
</reference>
<organism evidence="1">
    <name type="scientific">Cladocopium goreaui</name>
    <dbReference type="NCBI Taxonomy" id="2562237"/>
    <lineage>
        <taxon>Eukaryota</taxon>
        <taxon>Sar</taxon>
        <taxon>Alveolata</taxon>
        <taxon>Dinophyceae</taxon>
        <taxon>Suessiales</taxon>
        <taxon>Symbiodiniaceae</taxon>
        <taxon>Cladocopium</taxon>
    </lineage>
</organism>
<feature type="non-terminal residue" evidence="1">
    <location>
        <position position="186"/>
    </location>
</feature>
<sequence length="186" mass="20445">ERNGSGAAARGLGESTVLQTHTVPLRQVRKELEPWKQPLLDEYKSLTEITGALVVTTEKELQKDLRYAQMEVAPAMLVPTVKAPHGKRRARIVICGNRIEAKNPDGQLATEGLHGGPGDSLFANYAGGADGVLLRALLRKTGAKKWQCATVDVKTAFLLAPRRGAGNWSTYRNDLLKMWQWDCNGR</sequence>
<evidence type="ECO:0000313" key="1">
    <source>
        <dbReference type="EMBL" id="CAI4002698.1"/>
    </source>
</evidence>
<gene>
    <name evidence="1" type="ORF">C1SCF055_LOCUS28635</name>
</gene>
<accession>A0A9P1D5C5</accession>